<name>A0A9P0F0J1_BEMTA</name>
<sequence length="270" mass="30712">MFAMRALSLIRKTPTPGAYQDLLAVDICKGFGVSFANKSRSEGARFVTTSSLHYSDKPIVSRIKDTAEDAKKHKQSEKKKRDFIPKITVLDTNGNISVLTMTEASSLAERRGLKLVYVRDDTKSGRKEYKLVSKTDLVKAELAELGSDEEKSKKTSERKTKLVAVASKIEENDLKARIKKIHQWLEKKYETRVTIDIVHGDSAKAEEIYKAFEREFEKLGRLRQKVVKEDSIKFVLLPPAEEKEKPKEKRRKKQPATNELSEDKETIAPS</sequence>
<dbReference type="GO" id="GO:0043022">
    <property type="term" value="F:ribosome binding"/>
    <property type="evidence" value="ECO:0007669"/>
    <property type="project" value="TreeGrafter"/>
</dbReference>
<feature type="region of interest" description="Disordered" evidence="4">
    <location>
        <begin position="238"/>
        <end position="270"/>
    </location>
</feature>
<evidence type="ECO:0000256" key="1">
    <source>
        <dbReference type="ARBA" id="ARBA00005439"/>
    </source>
</evidence>
<evidence type="ECO:0000256" key="4">
    <source>
        <dbReference type="SAM" id="MobiDB-lite"/>
    </source>
</evidence>
<reference evidence="5" key="1">
    <citation type="submission" date="2021-12" db="EMBL/GenBank/DDBJ databases">
        <authorList>
            <person name="King R."/>
        </authorList>
    </citation>
    <scope>NUCLEOTIDE SEQUENCE</scope>
</reference>
<evidence type="ECO:0000256" key="2">
    <source>
        <dbReference type="ARBA" id="ARBA00022540"/>
    </source>
</evidence>
<evidence type="ECO:0008006" key="7">
    <source>
        <dbReference type="Google" id="ProtNLM"/>
    </source>
</evidence>
<proteinExistence type="inferred from homology"/>
<dbReference type="GO" id="GO:0005739">
    <property type="term" value="C:mitochondrion"/>
    <property type="evidence" value="ECO:0007669"/>
    <property type="project" value="TreeGrafter"/>
</dbReference>
<gene>
    <name evidence="5" type="ORF">BEMITA_LOCUS5882</name>
</gene>
<evidence type="ECO:0000313" key="5">
    <source>
        <dbReference type="EMBL" id="CAH0386809.1"/>
    </source>
</evidence>
<organism evidence="5 6">
    <name type="scientific">Bemisia tabaci</name>
    <name type="common">Sweetpotato whitefly</name>
    <name type="synonym">Aleurodes tabaci</name>
    <dbReference type="NCBI Taxonomy" id="7038"/>
    <lineage>
        <taxon>Eukaryota</taxon>
        <taxon>Metazoa</taxon>
        <taxon>Ecdysozoa</taxon>
        <taxon>Arthropoda</taxon>
        <taxon>Hexapoda</taxon>
        <taxon>Insecta</taxon>
        <taxon>Pterygota</taxon>
        <taxon>Neoptera</taxon>
        <taxon>Paraneoptera</taxon>
        <taxon>Hemiptera</taxon>
        <taxon>Sternorrhyncha</taxon>
        <taxon>Aleyrodoidea</taxon>
        <taxon>Aleyrodidae</taxon>
        <taxon>Aleyrodinae</taxon>
        <taxon>Bemisia</taxon>
    </lineage>
</organism>
<dbReference type="InterPro" id="IPR001288">
    <property type="entry name" value="Translation_initiation_fac_3"/>
</dbReference>
<dbReference type="GO" id="GO:0003743">
    <property type="term" value="F:translation initiation factor activity"/>
    <property type="evidence" value="ECO:0007669"/>
    <property type="project" value="UniProtKB-KW"/>
</dbReference>
<keyword evidence="2" id="KW-0396">Initiation factor</keyword>
<protein>
    <recommendedName>
        <fullName evidence="7">Translation initiation factor IF-3</fullName>
    </recommendedName>
</protein>
<dbReference type="PANTHER" id="PTHR10938:SF0">
    <property type="entry name" value="TRANSLATION INITIATION FACTOR IF-3, MITOCHONDRIAL"/>
    <property type="match status" value="1"/>
</dbReference>
<keyword evidence="3" id="KW-0648">Protein biosynthesis</keyword>
<dbReference type="KEGG" id="btab:109043899"/>
<evidence type="ECO:0000313" key="6">
    <source>
        <dbReference type="Proteomes" id="UP001152759"/>
    </source>
</evidence>
<evidence type="ECO:0000256" key="3">
    <source>
        <dbReference type="ARBA" id="ARBA00022917"/>
    </source>
</evidence>
<dbReference type="AlphaFoldDB" id="A0A9P0F0J1"/>
<dbReference type="GO" id="GO:0070124">
    <property type="term" value="P:mitochondrial translational initiation"/>
    <property type="evidence" value="ECO:0007669"/>
    <property type="project" value="TreeGrafter"/>
</dbReference>
<dbReference type="EMBL" id="OU963864">
    <property type="protein sequence ID" value="CAH0386809.1"/>
    <property type="molecule type" value="Genomic_DNA"/>
</dbReference>
<dbReference type="Gene3D" id="3.30.110.10">
    <property type="entry name" value="Translation initiation factor 3 (IF-3), C-terminal domain"/>
    <property type="match status" value="1"/>
</dbReference>
<accession>A0A9P0F0J1</accession>
<dbReference type="SUPFAM" id="SSF55200">
    <property type="entry name" value="Translation initiation factor IF3, C-terminal domain"/>
    <property type="match status" value="1"/>
</dbReference>
<comment type="similarity">
    <text evidence="1">Belongs to the IF-3 family.</text>
</comment>
<keyword evidence="6" id="KW-1185">Reference proteome</keyword>
<feature type="compositionally biased region" description="Basic and acidic residues" evidence="4">
    <location>
        <begin position="261"/>
        <end position="270"/>
    </location>
</feature>
<dbReference type="GO" id="GO:0032790">
    <property type="term" value="P:ribosome disassembly"/>
    <property type="evidence" value="ECO:0007669"/>
    <property type="project" value="TreeGrafter"/>
</dbReference>
<dbReference type="InterPro" id="IPR036788">
    <property type="entry name" value="T_IF-3_C_sf"/>
</dbReference>
<dbReference type="PANTHER" id="PTHR10938">
    <property type="entry name" value="TRANSLATION INITIATION FACTOR IF-3"/>
    <property type="match status" value="1"/>
</dbReference>
<dbReference type="Proteomes" id="UP001152759">
    <property type="component" value="Chromosome 3"/>
</dbReference>